<gene>
    <name evidence="2" type="ORF">PhaeoP13_00275</name>
</gene>
<name>A0AAN1L997_9RHOB</name>
<dbReference type="RefSeq" id="WP_338064426.1">
    <property type="nucleotide sequence ID" value="NZ_CP010656.1"/>
</dbReference>
<proteinExistence type="predicted"/>
<organism evidence="2 3">
    <name type="scientific">Phaeobacter piscinae</name>
    <dbReference type="NCBI Taxonomy" id="1580596"/>
    <lineage>
        <taxon>Bacteria</taxon>
        <taxon>Pseudomonadati</taxon>
        <taxon>Pseudomonadota</taxon>
        <taxon>Alphaproteobacteria</taxon>
        <taxon>Rhodobacterales</taxon>
        <taxon>Roseobacteraceae</taxon>
        <taxon>Phaeobacter</taxon>
    </lineage>
</organism>
<dbReference type="Pfam" id="PF13521">
    <property type="entry name" value="AAA_28"/>
    <property type="match status" value="1"/>
</dbReference>
<dbReference type="AlphaFoldDB" id="A0AAN1L997"/>
<evidence type="ECO:0000259" key="1">
    <source>
        <dbReference type="Pfam" id="PF13521"/>
    </source>
</evidence>
<evidence type="ECO:0000313" key="3">
    <source>
        <dbReference type="Proteomes" id="UP000218606"/>
    </source>
</evidence>
<dbReference type="EMBL" id="CP010767">
    <property type="protein sequence ID" value="ATG42241.1"/>
    <property type="molecule type" value="Genomic_DNA"/>
</dbReference>
<dbReference type="Proteomes" id="UP000218606">
    <property type="component" value="Chromosome"/>
</dbReference>
<feature type="domain" description="NadR/Ttd14 AAA" evidence="1">
    <location>
        <begin position="21"/>
        <end position="182"/>
    </location>
</feature>
<dbReference type="InterPro" id="IPR027417">
    <property type="entry name" value="P-loop_NTPase"/>
</dbReference>
<accession>A0AAN1L997</accession>
<reference evidence="2 3" key="1">
    <citation type="journal article" date="2017" name="Front. Microbiol.">
        <title>Phaeobacter piscinae sp. nov., a species of the Roseobacter group and potential aquaculture probiont.</title>
        <authorList>
            <person name="Sonnenschein E.C."/>
            <person name="Phippen C.B.W."/>
            <person name="Nielsen K.F."/>
            <person name="Mateiu R.V."/>
            <person name="Melchiorsen J."/>
            <person name="Gram L."/>
            <person name="Overmann J."/>
            <person name="Freese H.M."/>
        </authorList>
    </citation>
    <scope>NUCLEOTIDE SEQUENCE [LARGE SCALE GENOMIC DNA]</scope>
    <source>
        <strain evidence="2 3">P13</strain>
    </source>
</reference>
<protein>
    <submittedName>
        <fullName evidence="2">ATPase</fullName>
    </submittedName>
</protein>
<evidence type="ECO:0000313" key="2">
    <source>
        <dbReference type="EMBL" id="ATG42241.1"/>
    </source>
</evidence>
<dbReference type="InterPro" id="IPR038727">
    <property type="entry name" value="NadR/Ttd14_AAA_dom"/>
</dbReference>
<dbReference type="SUPFAM" id="SSF52540">
    <property type="entry name" value="P-loop containing nucleoside triphosphate hydrolases"/>
    <property type="match status" value="1"/>
</dbReference>
<sequence>MPTAKEVWCTDMTADIKTRHVILSGCSGGGKSTLLAELSGRGFETVPEPGLRIVTQEMRGAGAALPWVNMEAFARRAMELARADRQRMTTAMGWVFFDRGLVDAVLALDHACGLSIAATLDPAERYYDVVFLTPPWPEIYRQTAERRHSYAQAREEYTRLRAGYQMLGYDIVILPKTDVVARADFILAHLGCT</sequence>
<dbReference type="Gene3D" id="3.40.50.300">
    <property type="entry name" value="P-loop containing nucleotide triphosphate hydrolases"/>
    <property type="match status" value="1"/>
</dbReference>